<feature type="compositionally biased region" description="Polar residues" evidence="1">
    <location>
        <begin position="119"/>
        <end position="148"/>
    </location>
</feature>
<feature type="region of interest" description="Disordered" evidence="1">
    <location>
        <begin position="1094"/>
        <end position="1135"/>
    </location>
</feature>
<protein>
    <submittedName>
        <fullName evidence="4">Protein FAR1-RELATED SEQUENCE 5</fullName>
    </submittedName>
</protein>
<feature type="region of interest" description="Disordered" evidence="1">
    <location>
        <begin position="1148"/>
        <end position="1316"/>
    </location>
</feature>
<sequence length="1316" mass="146252">MDPGAGVGVSSAFEDGIREKDGPTPRVDANVEQTSEAPNFSCDAEVAFVHVDASLSQEASSADKDGMDIDSESTYSCLNGSSDENSVDSDGEDGYTSQNGSSIDHLNKDTENGCRSRKTFSGSGNNGPNIVGKQNDQSPGLSSDNQLGMDTDDKHMSQTSEAPSSASSGSGQVIKDEAGEYVVPKLGVEFESEDHAYKCYNRYALMEGFSIRKDFVNRSKVTGLVVSRRYTCHRQGYGSIKRDVNVNKPRKETRTGCLAHMTITRQTNGKYRVIHFETRHNHEFVTPFTAHLLPSQKRISFVEAVEAESAVTPVPDGVPKLGMGFESEDHAYEFYNAYAGRIGFSVRKDYVNRSKIDGAVASRRYTCFREGYRQKDKRGLKVKRPRKETRVGCMAQLVISRQADGRYRVTHFEERHNHELVPACKVRMLRSQKRSVTDQIVESTASGGSNVQPKSLAELLLTGVGIQDFIYDPIDHETRLTSKREWNIKPDEPESIHQYFHSKKLKDPSFFYAVQCDVDDEMTNFFWADEKMLVDFGDFGDVVCFDSTSRINKDWRPLVLFFGINNHRQILVFGAAFLYDESAQSFKWLFRTFKRAMSGKTPKTIVSDRDAVISEAIVSELPETHHRLCTWQIYQSALKHLSQVVVNSDSFSSDLCGCIFNPDEEDFVNSWKVLLDTYGLWGNEWLHGIFEEREKWALPYRKHIFSADIDTALLSEDSITSLKKYLKPESHVLQFIKHIGKVVNDWRYKELEANYDMGQHMPRLMGDVIMLKQVREVYTPVIFKTFHQEYENCLNIVINQCIDTVSSVEYKVSTYGQVRQYTVLYSSEDDSVACSCLKFHCRLAQNNPSNNSAANRMGDSACLMHGFTYASALPNGSTLGNPMHALGDSISFGRFMTESLSWEKWSTFSHKKYVEEAARYAQPGSVAQKKAFFEAHYKRIAARKAAALLEQENAAKITEAEGVGDNNAYDEKRVILNSHQDVDVKIEVVKIQEDTKKDSIVDVIEHGLIAAIGIGKEGERAVIPETEAPNEKRNSANQLDILGNQDTVSALGSSGPPKLERPSLKQNSVASADIPSLSSNEKSGLSLLKTSIQDKPWKIPSTPAKPVTPHPKENESNVPQSTTKSSVEKKGASPNSLLSLMNLAPIEVPDKEPVSATKTSEISGLACSTPLKTPLAAASKSESTYPTTTPPSESRRRKTTTDPLVPGSKTTGPKWHVLSAVTRPLPDFNKETEAPETRMEKTPAAQPESAVLGRSGLDKRQGTISMPPPPPPPTCLAKNSASKNLSRKKVHNPSKFLVNSLPDGITHENASPNIQQ</sequence>
<feature type="domain" description="MULE transposase" evidence="3">
    <location>
        <begin position="542"/>
        <end position="635"/>
    </location>
</feature>
<dbReference type="GO" id="GO:0006355">
    <property type="term" value="P:regulation of DNA-templated transcription"/>
    <property type="evidence" value="ECO:0007669"/>
    <property type="project" value="InterPro"/>
</dbReference>
<feature type="compositionally biased region" description="Polar residues" evidence="1">
    <location>
        <begin position="1116"/>
        <end position="1125"/>
    </location>
</feature>
<feature type="domain" description="FAR1" evidence="2">
    <location>
        <begin position="333"/>
        <end position="422"/>
    </location>
</feature>
<dbReference type="InterPro" id="IPR004330">
    <property type="entry name" value="FAR1_DNA_bnd_dom"/>
</dbReference>
<reference evidence="4" key="2">
    <citation type="journal article" date="2024" name="Plant">
        <title>Genomic evolution and insights into agronomic trait innovations of Sesamum species.</title>
        <authorList>
            <person name="Miao H."/>
            <person name="Wang L."/>
            <person name="Qu L."/>
            <person name="Liu H."/>
            <person name="Sun Y."/>
            <person name="Le M."/>
            <person name="Wang Q."/>
            <person name="Wei S."/>
            <person name="Zheng Y."/>
            <person name="Lin W."/>
            <person name="Duan Y."/>
            <person name="Cao H."/>
            <person name="Xiong S."/>
            <person name="Wang X."/>
            <person name="Wei L."/>
            <person name="Li C."/>
            <person name="Ma Q."/>
            <person name="Ju M."/>
            <person name="Zhao R."/>
            <person name="Li G."/>
            <person name="Mu C."/>
            <person name="Tian Q."/>
            <person name="Mei H."/>
            <person name="Zhang T."/>
            <person name="Gao T."/>
            <person name="Zhang H."/>
        </authorList>
    </citation>
    <scope>NUCLEOTIDE SEQUENCE</scope>
    <source>
        <strain evidence="4">KEN8</strain>
    </source>
</reference>
<dbReference type="PANTHER" id="PTHR31669:SF281">
    <property type="entry name" value="PROTEIN FAR1-RELATED SEQUENCE"/>
    <property type="match status" value="1"/>
</dbReference>
<organism evidence="4">
    <name type="scientific">Sesamum calycinum</name>
    <dbReference type="NCBI Taxonomy" id="2727403"/>
    <lineage>
        <taxon>Eukaryota</taxon>
        <taxon>Viridiplantae</taxon>
        <taxon>Streptophyta</taxon>
        <taxon>Embryophyta</taxon>
        <taxon>Tracheophyta</taxon>
        <taxon>Spermatophyta</taxon>
        <taxon>Magnoliopsida</taxon>
        <taxon>eudicotyledons</taxon>
        <taxon>Gunneridae</taxon>
        <taxon>Pentapetalae</taxon>
        <taxon>asterids</taxon>
        <taxon>lamiids</taxon>
        <taxon>Lamiales</taxon>
        <taxon>Pedaliaceae</taxon>
        <taxon>Sesamum</taxon>
    </lineage>
</organism>
<feature type="compositionally biased region" description="Low complexity" evidence="1">
    <location>
        <begin position="157"/>
        <end position="172"/>
    </location>
</feature>
<reference evidence="4" key="1">
    <citation type="submission" date="2020-06" db="EMBL/GenBank/DDBJ databases">
        <authorList>
            <person name="Li T."/>
            <person name="Hu X."/>
            <person name="Zhang T."/>
            <person name="Song X."/>
            <person name="Zhang H."/>
            <person name="Dai N."/>
            <person name="Sheng W."/>
            <person name="Hou X."/>
            <person name="Wei L."/>
        </authorList>
    </citation>
    <scope>NUCLEOTIDE SEQUENCE</scope>
    <source>
        <strain evidence="4">KEN8</strain>
        <tissue evidence="4">Leaf</tissue>
    </source>
</reference>
<proteinExistence type="predicted"/>
<evidence type="ECO:0000259" key="2">
    <source>
        <dbReference type="Pfam" id="PF03101"/>
    </source>
</evidence>
<feature type="compositionally biased region" description="Basic and acidic residues" evidence="1">
    <location>
        <begin position="105"/>
        <end position="114"/>
    </location>
</feature>
<dbReference type="EMBL" id="JACGWM010000013">
    <property type="protein sequence ID" value="KAL0331905.1"/>
    <property type="molecule type" value="Genomic_DNA"/>
</dbReference>
<feature type="compositionally biased region" description="Polar residues" evidence="1">
    <location>
        <begin position="1064"/>
        <end position="1081"/>
    </location>
</feature>
<feature type="compositionally biased region" description="Polar residues" evidence="1">
    <location>
        <begin position="95"/>
        <end position="104"/>
    </location>
</feature>
<evidence type="ECO:0000256" key="1">
    <source>
        <dbReference type="SAM" id="MobiDB-lite"/>
    </source>
</evidence>
<comment type="caution">
    <text evidence="4">The sequence shown here is derived from an EMBL/GenBank/DDBJ whole genome shotgun (WGS) entry which is preliminary data.</text>
</comment>
<gene>
    <name evidence="4" type="ORF">Scaly_2092000</name>
</gene>
<evidence type="ECO:0000313" key="4">
    <source>
        <dbReference type="EMBL" id="KAL0331905.1"/>
    </source>
</evidence>
<name>A0AAW2MKA4_9LAMI</name>
<feature type="compositionally biased region" description="Low complexity" evidence="1">
    <location>
        <begin position="1179"/>
        <end position="1192"/>
    </location>
</feature>
<feature type="region of interest" description="Disordered" evidence="1">
    <location>
        <begin position="57"/>
        <end position="173"/>
    </location>
</feature>
<accession>A0AAW2MKA4</accession>
<dbReference type="Pfam" id="PF10551">
    <property type="entry name" value="MULE"/>
    <property type="match status" value="1"/>
</dbReference>
<dbReference type="InterPro" id="IPR031052">
    <property type="entry name" value="FHY3/FAR1"/>
</dbReference>
<feature type="compositionally biased region" description="Basic and acidic residues" evidence="1">
    <location>
        <begin position="1228"/>
        <end position="1241"/>
    </location>
</feature>
<feature type="compositionally biased region" description="Polar residues" evidence="1">
    <location>
        <begin position="72"/>
        <end position="84"/>
    </location>
</feature>
<evidence type="ECO:0000259" key="3">
    <source>
        <dbReference type="Pfam" id="PF10551"/>
    </source>
</evidence>
<dbReference type="Pfam" id="PF03101">
    <property type="entry name" value="FAR1"/>
    <property type="match status" value="2"/>
</dbReference>
<feature type="region of interest" description="Disordered" evidence="1">
    <location>
        <begin position="1047"/>
        <end position="1081"/>
    </location>
</feature>
<dbReference type="PANTHER" id="PTHR31669">
    <property type="entry name" value="PROTEIN FAR1-RELATED SEQUENCE 10-RELATED"/>
    <property type="match status" value="1"/>
</dbReference>
<feature type="region of interest" description="Disordered" evidence="1">
    <location>
        <begin position="1"/>
        <end position="40"/>
    </location>
</feature>
<dbReference type="InterPro" id="IPR018289">
    <property type="entry name" value="MULE_transposase_dom"/>
</dbReference>
<feature type="domain" description="FAR1" evidence="2">
    <location>
        <begin position="200"/>
        <end position="285"/>
    </location>
</feature>